<keyword evidence="3 4" id="KW-0597">Phosphoprotein</keyword>
<dbReference type="PROSITE" id="PS50113">
    <property type="entry name" value="PAC"/>
    <property type="match status" value="1"/>
</dbReference>
<proteinExistence type="predicted"/>
<evidence type="ECO:0000259" key="9">
    <source>
        <dbReference type="PROSITE" id="PS50113"/>
    </source>
</evidence>
<dbReference type="Gene3D" id="1.10.287.130">
    <property type="match status" value="1"/>
</dbReference>
<dbReference type="InterPro" id="IPR000014">
    <property type="entry name" value="PAS"/>
</dbReference>
<evidence type="ECO:0000259" key="7">
    <source>
        <dbReference type="PROSITE" id="PS50110"/>
    </source>
</evidence>
<organism evidence="10 11">
    <name type="scientific">Phenylobacterium haematophilum</name>
    <dbReference type="NCBI Taxonomy" id="98513"/>
    <lineage>
        <taxon>Bacteria</taxon>
        <taxon>Pseudomonadati</taxon>
        <taxon>Pseudomonadota</taxon>
        <taxon>Alphaproteobacteria</taxon>
        <taxon>Caulobacterales</taxon>
        <taxon>Caulobacteraceae</taxon>
        <taxon>Phenylobacterium</taxon>
    </lineage>
</organism>
<dbReference type="AlphaFoldDB" id="A0A840A148"/>
<dbReference type="SUPFAM" id="SSF47384">
    <property type="entry name" value="Homodimeric domain of signal transducing histidine kinase"/>
    <property type="match status" value="1"/>
</dbReference>
<dbReference type="InterPro" id="IPR001789">
    <property type="entry name" value="Sig_transdc_resp-reg_receiver"/>
</dbReference>
<dbReference type="CDD" id="cd00082">
    <property type="entry name" value="HisKA"/>
    <property type="match status" value="1"/>
</dbReference>
<dbReference type="InterPro" id="IPR036097">
    <property type="entry name" value="HisK_dim/P_sf"/>
</dbReference>
<dbReference type="SUPFAM" id="SSF52172">
    <property type="entry name" value="CheY-like"/>
    <property type="match status" value="1"/>
</dbReference>
<dbReference type="RefSeq" id="WP_183775304.1">
    <property type="nucleotide sequence ID" value="NZ_JACIDK010000005.1"/>
</dbReference>
<feature type="modified residue" description="4-aspartylphosphate" evidence="4">
    <location>
        <position position="700"/>
    </location>
</feature>
<feature type="domain" description="PAS" evidence="8">
    <location>
        <begin position="244"/>
        <end position="314"/>
    </location>
</feature>
<dbReference type="InterPro" id="IPR001610">
    <property type="entry name" value="PAC"/>
</dbReference>
<dbReference type="SMART" id="SM00387">
    <property type="entry name" value="HATPase_c"/>
    <property type="match status" value="1"/>
</dbReference>
<comment type="catalytic activity">
    <reaction evidence="1">
        <text>ATP + protein L-histidine = ADP + protein N-phospho-L-histidine.</text>
        <dbReference type="EC" id="2.7.13.3"/>
    </reaction>
</comment>
<comment type="caution">
    <text evidence="10">The sequence shown here is derived from an EMBL/GenBank/DDBJ whole genome shotgun (WGS) entry which is preliminary data.</text>
</comment>
<dbReference type="PANTHER" id="PTHR43065">
    <property type="entry name" value="SENSOR HISTIDINE KINASE"/>
    <property type="match status" value="1"/>
</dbReference>
<evidence type="ECO:0000313" key="10">
    <source>
        <dbReference type="EMBL" id="MBB3892645.1"/>
    </source>
</evidence>
<sequence>MMGRWAQRFATAMERPVLAYAAMLGAVVAATLLRAAVGAVMADPPNYMTFYPAVLFATLVAGARGGLAATLVSALIVAGLWLDAQEGLSTAIFIATAAATVLIGRAIRAAVLRGVEAEERFRIFQEQAREGFVILEAVREQGQVVDFYCSYANPAAEKMARTGAGGLKGRRVTEVLPDENGRVMFERLRALYQAGGSDDVEVRRVIDGKPLFIRSSGVRLPDGLAVSFRDVTAQRQSEQALRTGEARVRALLDSLPQLIWSTRGDGYCDYLSPQWIEFTGVPAESHFGDGWQNSIHPEDRDAVAQAWIQAVGGGLPYDVEYRLRRHDGVWRWMTARASAVRGEDGRVTRWFGTSSDITEVVQARTELEERVAVRSRELERSLAERAEAEAALAQAQRLETVGRLTGGVAHDFNNLLTVVIGGLDMILQHPDDRSRVARLAEAALAAGRRGEQLVRQLMAFSRRQELKLELVDLTGLIEQIEPLVRRAIGEDVNLTLRHDGSAGWSRLDPAQFEAALLNLVVNAADAAPPKGGDIEIALQRRRLADGEVAGAAAGDYVTVSVSDNGAGMAPDILARAFEPFFTTKDVGKGTGLGLAQVYGFIKQVGGAAAISSSIGFGTTVTLYLPAAPAEAVGPTANPAPNVGEWARGARVLLVEDDAAVRAVTESLLVDFGCRVEGAPDGPTALSRLQSGERFDLLISDIVMPGGMSGVELARAARARDAHLPIVLTSGYAGERLGEGAEALSWPLLRKPFRAEQLGTAVREALERGPVDA</sequence>
<evidence type="ECO:0000256" key="2">
    <source>
        <dbReference type="ARBA" id="ARBA00012438"/>
    </source>
</evidence>
<dbReference type="SMART" id="SM00086">
    <property type="entry name" value="PAC"/>
    <property type="match status" value="1"/>
</dbReference>
<evidence type="ECO:0000313" key="11">
    <source>
        <dbReference type="Proteomes" id="UP000530564"/>
    </source>
</evidence>
<dbReference type="Pfam" id="PF00072">
    <property type="entry name" value="Response_reg"/>
    <property type="match status" value="1"/>
</dbReference>
<keyword evidence="5" id="KW-0472">Membrane</keyword>
<dbReference type="PROSITE" id="PS50109">
    <property type="entry name" value="HIS_KIN"/>
    <property type="match status" value="1"/>
</dbReference>
<dbReference type="FunFam" id="3.30.450.20:FF:000099">
    <property type="entry name" value="Sensory box sensor histidine kinase"/>
    <property type="match status" value="1"/>
</dbReference>
<keyword evidence="11" id="KW-1185">Reference proteome</keyword>
<keyword evidence="5" id="KW-0812">Transmembrane</keyword>
<dbReference type="NCBIfam" id="TIGR00229">
    <property type="entry name" value="sensory_box"/>
    <property type="match status" value="1"/>
</dbReference>
<evidence type="ECO:0000256" key="3">
    <source>
        <dbReference type="ARBA" id="ARBA00022553"/>
    </source>
</evidence>
<evidence type="ECO:0000259" key="8">
    <source>
        <dbReference type="PROSITE" id="PS50112"/>
    </source>
</evidence>
<dbReference type="PRINTS" id="PR00344">
    <property type="entry name" value="BCTRLSENSOR"/>
</dbReference>
<feature type="transmembrane region" description="Helical" evidence="5">
    <location>
        <begin position="51"/>
        <end position="81"/>
    </location>
</feature>
<dbReference type="InterPro" id="IPR005467">
    <property type="entry name" value="His_kinase_dom"/>
</dbReference>
<dbReference type="SMART" id="SM00388">
    <property type="entry name" value="HisKA"/>
    <property type="match status" value="1"/>
</dbReference>
<dbReference type="CDD" id="cd00130">
    <property type="entry name" value="PAS"/>
    <property type="match status" value="2"/>
</dbReference>
<dbReference type="Pfam" id="PF13426">
    <property type="entry name" value="PAS_9"/>
    <property type="match status" value="1"/>
</dbReference>
<name>A0A840A148_9CAUL</name>
<dbReference type="PROSITE" id="PS50110">
    <property type="entry name" value="RESPONSE_REGULATORY"/>
    <property type="match status" value="1"/>
</dbReference>
<dbReference type="Gene3D" id="3.40.50.2300">
    <property type="match status" value="1"/>
</dbReference>
<dbReference type="SUPFAM" id="SSF55874">
    <property type="entry name" value="ATPase domain of HSP90 chaperone/DNA topoisomerase II/histidine kinase"/>
    <property type="match status" value="1"/>
</dbReference>
<dbReference type="SMART" id="SM00091">
    <property type="entry name" value="PAS"/>
    <property type="match status" value="2"/>
</dbReference>
<evidence type="ECO:0000256" key="4">
    <source>
        <dbReference type="PROSITE-ProRule" id="PRU00169"/>
    </source>
</evidence>
<dbReference type="InterPro" id="IPR011006">
    <property type="entry name" value="CheY-like_superfamily"/>
</dbReference>
<dbReference type="GO" id="GO:0000155">
    <property type="term" value="F:phosphorelay sensor kinase activity"/>
    <property type="evidence" value="ECO:0007669"/>
    <property type="project" value="InterPro"/>
</dbReference>
<dbReference type="Gene3D" id="3.30.565.10">
    <property type="entry name" value="Histidine kinase-like ATPase, C-terminal domain"/>
    <property type="match status" value="1"/>
</dbReference>
<feature type="domain" description="Response regulatory" evidence="7">
    <location>
        <begin position="650"/>
        <end position="765"/>
    </location>
</feature>
<dbReference type="InterPro" id="IPR035965">
    <property type="entry name" value="PAS-like_dom_sf"/>
</dbReference>
<dbReference type="Pfam" id="PF00512">
    <property type="entry name" value="HisKA"/>
    <property type="match status" value="1"/>
</dbReference>
<protein>
    <recommendedName>
        <fullName evidence="2">histidine kinase</fullName>
        <ecNumber evidence="2">2.7.13.3</ecNumber>
    </recommendedName>
</protein>
<dbReference type="InterPro" id="IPR003594">
    <property type="entry name" value="HATPase_dom"/>
</dbReference>
<dbReference type="EC" id="2.7.13.3" evidence="2"/>
<feature type="domain" description="Histidine kinase" evidence="6">
    <location>
        <begin position="407"/>
        <end position="628"/>
    </location>
</feature>
<dbReference type="InterPro" id="IPR003661">
    <property type="entry name" value="HisK_dim/P_dom"/>
</dbReference>
<dbReference type="Gene3D" id="3.30.450.20">
    <property type="entry name" value="PAS domain"/>
    <property type="match status" value="2"/>
</dbReference>
<dbReference type="InterPro" id="IPR013655">
    <property type="entry name" value="PAS_fold_3"/>
</dbReference>
<accession>A0A840A148</accession>
<dbReference type="Proteomes" id="UP000530564">
    <property type="component" value="Unassembled WGS sequence"/>
</dbReference>
<dbReference type="Pfam" id="PF02518">
    <property type="entry name" value="HATPase_c"/>
    <property type="match status" value="1"/>
</dbReference>
<dbReference type="InterPro" id="IPR000700">
    <property type="entry name" value="PAS-assoc_C"/>
</dbReference>
<reference evidence="10 11" key="1">
    <citation type="submission" date="2020-08" db="EMBL/GenBank/DDBJ databases">
        <title>Genomic Encyclopedia of Type Strains, Phase IV (KMG-IV): sequencing the most valuable type-strain genomes for metagenomic binning, comparative biology and taxonomic classification.</title>
        <authorList>
            <person name="Goeker M."/>
        </authorList>
    </citation>
    <scope>NUCLEOTIDE SEQUENCE [LARGE SCALE GENOMIC DNA]</scope>
    <source>
        <strain evidence="10 11">DSM 21793</strain>
    </source>
</reference>
<dbReference type="EMBL" id="JACIDK010000005">
    <property type="protein sequence ID" value="MBB3892645.1"/>
    <property type="molecule type" value="Genomic_DNA"/>
</dbReference>
<dbReference type="PROSITE" id="PS50112">
    <property type="entry name" value="PAS"/>
    <property type="match status" value="1"/>
</dbReference>
<feature type="domain" description="PAC" evidence="9">
    <location>
        <begin position="317"/>
        <end position="369"/>
    </location>
</feature>
<dbReference type="InterPro" id="IPR004358">
    <property type="entry name" value="Sig_transdc_His_kin-like_C"/>
</dbReference>
<keyword evidence="5" id="KW-1133">Transmembrane helix</keyword>
<evidence type="ECO:0000256" key="5">
    <source>
        <dbReference type="SAM" id="Phobius"/>
    </source>
</evidence>
<gene>
    <name evidence="10" type="ORF">GGQ61_003381</name>
</gene>
<evidence type="ECO:0000259" key="6">
    <source>
        <dbReference type="PROSITE" id="PS50109"/>
    </source>
</evidence>
<dbReference type="InterPro" id="IPR036890">
    <property type="entry name" value="HATPase_C_sf"/>
</dbReference>
<dbReference type="SMART" id="SM00448">
    <property type="entry name" value="REC"/>
    <property type="match status" value="1"/>
</dbReference>
<dbReference type="Pfam" id="PF08447">
    <property type="entry name" value="PAS_3"/>
    <property type="match status" value="1"/>
</dbReference>
<dbReference type="SUPFAM" id="SSF55785">
    <property type="entry name" value="PYP-like sensor domain (PAS domain)"/>
    <property type="match status" value="2"/>
</dbReference>
<feature type="transmembrane region" description="Helical" evidence="5">
    <location>
        <begin position="88"/>
        <end position="107"/>
    </location>
</feature>
<dbReference type="PANTHER" id="PTHR43065:SF49">
    <property type="entry name" value="HISTIDINE KINASE"/>
    <property type="match status" value="1"/>
</dbReference>
<evidence type="ECO:0000256" key="1">
    <source>
        <dbReference type="ARBA" id="ARBA00000085"/>
    </source>
</evidence>